<dbReference type="WBParaSite" id="TREG1_134070.1">
    <property type="protein sequence ID" value="TREG1_134070.1"/>
    <property type="gene ID" value="TREG1_134070"/>
</dbReference>
<feature type="compositionally biased region" description="Polar residues" evidence="1">
    <location>
        <begin position="496"/>
        <end position="508"/>
    </location>
</feature>
<protein>
    <submittedName>
        <fullName evidence="3">Non-specific serine/threonine protein kinase</fullName>
    </submittedName>
</protein>
<dbReference type="OrthoDB" id="10358963at2759"/>
<reference evidence="3" key="2">
    <citation type="submission" date="2023-11" db="UniProtKB">
        <authorList>
            <consortium name="WormBaseParasite"/>
        </authorList>
    </citation>
    <scope>IDENTIFICATION</scope>
</reference>
<feature type="region of interest" description="Disordered" evidence="1">
    <location>
        <begin position="1"/>
        <end position="26"/>
    </location>
</feature>
<name>A0A183WDR1_TRIRE</name>
<dbReference type="AlphaFoldDB" id="A0A183WDR1"/>
<feature type="region of interest" description="Disordered" evidence="1">
    <location>
        <begin position="493"/>
        <end position="548"/>
    </location>
</feature>
<feature type="compositionally biased region" description="Low complexity" evidence="1">
    <location>
        <begin position="15"/>
        <end position="26"/>
    </location>
</feature>
<proteinExistence type="predicted"/>
<reference evidence="2" key="1">
    <citation type="submission" date="2022-06" db="EMBL/GenBank/DDBJ databases">
        <authorList>
            <person name="Berger JAMES D."/>
            <person name="Berger JAMES D."/>
        </authorList>
    </citation>
    <scope>NUCLEOTIDE SEQUENCE [LARGE SCALE GENOMIC DNA]</scope>
</reference>
<organism evidence="2 3">
    <name type="scientific">Trichobilharzia regenti</name>
    <name type="common">Nasal bird schistosome</name>
    <dbReference type="NCBI Taxonomy" id="157069"/>
    <lineage>
        <taxon>Eukaryota</taxon>
        <taxon>Metazoa</taxon>
        <taxon>Spiralia</taxon>
        <taxon>Lophotrochozoa</taxon>
        <taxon>Platyhelminthes</taxon>
        <taxon>Trematoda</taxon>
        <taxon>Digenea</taxon>
        <taxon>Strigeidida</taxon>
        <taxon>Schistosomatoidea</taxon>
        <taxon>Schistosomatidae</taxon>
        <taxon>Trichobilharzia</taxon>
    </lineage>
</organism>
<evidence type="ECO:0000256" key="1">
    <source>
        <dbReference type="SAM" id="MobiDB-lite"/>
    </source>
</evidence>
<dbReference type="Proteomes" id="UP000050795">
    <property type="component" value="Unassembled WGS sequence"/>
</dbReference>
<feature type="compositionally biased region" description="Polar residues" evidence="1">
    <location>
        <begin position="515"/>
        <end position="525"/>
    </location>
</feature>
<keyword evidence="2" id="KW-1185">Reference proteome</keyword>
<evidence type="ECO:0000313" key="3">
    <source>
        <dbReference type="WBParaSite" id="TREG1_134070.1"/>
    </source>
</evidence>
<accession>A0A183WDR1</accession>
<sequence>MSYSDSDTYNIHEGNTPSTDTNNTSSQLNPMQVLKLTHEPNNIFMKMNNPTTALWNENGYNYHYFNNKPKCKPSRKVNKSRIVSCGVLSCFGIKTSRNNLKINLSSEDSKTSNTYKSTSSLQTASLSLTEKKISLPIDKINKPPSSIQKIKTTTATIPLSSGEKIPASCINNFKAIGDFNISHIKPNSHIFPCDLNRLSTSTSDTFESECIQTMHSMNQHYMNESYSTITPVSISQQIHYYKADEQNTKEPLNIDIVKEKIYSSQLLMHFSQIVEQNYNMDIKSLNYLQIENNVDDDGDNNNKVNTVDELPSQVLINFNSNIDHHQTCQAYIDLKMHESPLGMREANCCPAGPPHLHKVIQTVYSYENLCPRVSQSVKSYHTENDEENLKNNDLIKAGKMDEDEKTMYKVKEITTNSSKQSKDHNIVDNNIILNKSFGSSTKTSSESIKQEVGVVEGVNTSQNRTVSKGNTVSVSAVKQNCKTTKQSEVRSKCLENKSTVNNNPVNSSRDLKTPPLSSHLQNSHYSARKSNSRAPSIPSRTWRAGHSLPNKGNSYMSVKPFSNPRYECKKPEPVSTNSAVVHGAMHKNAKSEIHTNSYMRQNLRRGMPSASFREDPHYQKKLKQDIFGSNQEKAKQKSLNGNQKHQLNNRNSFMSTKENIKCPKKSTQRSFDRFQTYSTSSESCSSVNTLDLLQLADISDENDIREIKEYVFDEDPDENDYDISRRTKHFTNKHQVNNKDYDDFVGFPVDRHIQNRYIYPSAEYVYPEMNNPLFIQPKYWPFLPIPPQPVVPLRNINPLWNNIPNYESTYPNFMRPPVFNTPPFVNWTTRNSYINPYNNKYYNDPYYQYPNEQCSTYGSFPLPVYQSYNNTYHNSQTTSERQAHIRKTVCKNKVCEGGKKKKP</sequence>
<evidence type="ECO:0000313" key="2">
    <source>
        <dbReference type="Proteomes" id="UP000050795"/>
    </source>
</evidence>